<evidence type="ECO:0000313" key="2">
    <source>
        <dbReference type="EMBL" id="KAL0952639.1"/>
    </source>
</evidence>
<name>A0ABR3JAD9_9AGAR</name>
<dbReference type="Proteomes" id="UP001556367">
    <property type="component" value="Unassembled WGS sequence"/>
</dbReference>
<feature type="signal peptide" evidence="1">
    <location>
        <begin position="1"/>
        <end position="19"/>
    </location>
</feature>
<proteinExistence type="predicted"/>
<dbReference type="EMBL" id="JASNQZ010000010">
    <property type="protein sequence ID" value="KAL0952639.1"/>
    <property type="molecule type" value="Genomic_DNA"/>
</dbReference>
<accession>A0ABR3JAD9</accession>
<evidence type="ECO:0000313" key="3">
    <source>
        <dbReference type="Proteomes" id="UP001556367"/>
    </source>
</evidence>
<reference evidence="3" key="1">
    <citation type="submission" date="2024-06" db="EMBL/GenBank/DDBJ databases">
        <title>Multi-omics analyses provide insights into the biosynthesis of the anticancer antibiotic pleurotin in Hohenbuehelia grisea.</title>
        <authorList>
            <person name="Weaver J.A."/>
            <person name="Alberti F."/>
        </authorList>
    </citation>
    <scope>NUCLEOTIDE SEQUENCE [LARGE SCALE GENOMIC DNA]</scope>
    <source>
        <strain evidence="3">T-177</strain>
    </source>
</reference>
<feature type="chain" id="PRO_5045988781" evidence="1">
    <location>
        <begin position="20"/>
        <end position="605"/>
    </location>
</feature>
<comment type="caution">
    <text evidence="2">The sequence shown here is derived from an EMBL/GenBank/DDBJ whole genome shotgun (WGS) entry which is preliminary data.</text>
</comment>
<evidence type="ECO:0000256" key="1">
    <source>
        <dbReference type="SAM" id="SignalP"/>
    </source>
</evidence>
<sequence>MLFRLSILVLLVVVADTAAQTWCNKHYMSTQPVVPPGGQFPVPPRSTSPQLSLRCAQAIRPYLAEDAHAAKSADVSILIDTPVRFLQLPGATPISLSSTTQTLSVTVKVDGATIASGGVPLNATKHALPLNLSKLKPRARPFVLTCTASLGAQTFSASGALSYLPDPPSAIGSVTKMDLRTGALLARPADGSSGPFAPVFPIGFYTAFDSYLAKNLSVINELKEQGFTVIHPIPDFNNQTSLNAVLDRMQEVDMYLMYDFRNTYRNTTSVTAQVNNIKSRRNLLLWYTADEPDGTSDALSATSNAYSLIASLDGGPPVSAANAPSPPGVPALPAAGGIGYHPISLVLNCENYEFSAYTAGSDIVMQDTYMIGNNVTFSTQWNTPCTPDFGDCGCDNCHGSFEDISTRMDEFAERLFINGWDRTKAVWAVPQGFGNETYWKRYPTGKEFNIQSVLGINHGATGVVSWDDPTTPDIKASASTLAKALPSMVPFIFNPSATFARTTFGRVDIGVWLLNKAGFTAADLDDSGNSGDTAVPSQALILTTNLNNDQATIQITALPLLGIAADGTFSLQQIWDSGAQSTDDSSGLLWDALGSGAWIVTFKDR</sequence>
<organism evidence="2 3">
    <name type="scientific">Hohenbuehelia grisea</name>
    <dbReference type="NCBI Taxonomy" id="104357"/>
    <lineage>
        <taxon>Eukaryota</taxon>
        <taxon>Fungi</taxon>
        <taxon>Dikarya</taxon>
        <taxon>Basidiomycota</taxon>
        <taxon>Agaricomycotina</taxon>
        <taxon>Agaricomycetes</taxon>
        <taxon>Agaricomycetidae</taxon>
        <taxon>Agaricales</taxon>
        <taxon>Pleurotineae</taxon>
        <taxon>Pleurotaceae</taxon>
        <taxon>Hohenbuehelia</taxon>
    </lineage>
</organism>
<protein>
    <submittedName>
        <fullName evidence="2">Uncharacterized protein</fullName>
    </submittedName>
</protein>
<keyword evidence="3" id="KW-1185">Reference proteome</keyword>
<keyword evidence="1" id="KW-0732">Signal</keyword>
<gene>
    <name evidence="2" type="ORF">HGRIS_006885</name>
</gene>